<organism evidence="1 2">
    <name type="scientific">Haematococcus lacustris</name>
    <name type="common">Green alga</name>
    <name type="synonym">Haematococcus pluvialis</name>
    <dbReference type="NCBI Taxonomy" id="44745"/>
    <lineage>
        <taxon>Eukaryota</taxon>
        <taxon>Viridiplantae</taxon>
        <taxon>Chlorophyta</taxon>
        <taxon>core chlorophytes</taxon>
        <taxon>Chlorophyceae</taxon>
        <taxon>CS clade</taxon>
        <taxon>Chlamydomonadales</taxon>
        <taxon>Haematococcaceae</taxon>
        <taxon>Haematococcus</taxon>
    </lineage>
</organism>
<dbReference type="Gene3D" id="3.40.190.10">
    <property type="entry name" value="Periplasmic binding protein-like II"/>
    <property type="match status" value="2"/>
</dbReference>
<proteinExistence type="predicted"/>
<dbReference type="SUPFAM" id="SSF53850">
    <property type="entry name" value="Periplasmic binding protein-like II"/>
    <property type="match status" value="1"/>
</dbReference>
<dbReference type="Proteomes" id="UP000485058">
    <property type="component" value="Unassembled WGS sequence"/>
</dbReference>
<name>A0A699ZLQ7_HAELA</name>
<sequence>MYLPWATDQDEELMLRRLRSGQLRALVLDAPWVQYTTALCSDLFITGETVLPVNLGFAFPGDTPDSYLAAFDSALAALDDDGVMDRLQRRFIRPPNTCHT</sequence>
<dbReference type="AlphaFoldDB" id="A0A699ZLQ7"/>
<dbReference type="EMBL" id="BLLF01001950">
    <property type="protein sequence ID" value="GFH22020.1"/>
    <property type="molecule type" value="Genomic_DNA"/>
</dbReference>
<evidence type="ECO:0000313" key="1">
    <source>
        <dbReference type="EMBL" id="GFH22020.1"/>
    </source>
</evidence>
<comment type="caution">
    <text evidence="1">The sequence shown here is derived from an EMBL/GenBank/DDBJ whole genome shotgun (WGS) entry which is preliminary data.</text>
</comment>
<evidence type="ECO:0000313" key="2">
    <source>
        <dbReference type="Proteomes" id="UP000485058"/>
    </source>
</evidence>
<keyword evidence="2" id="KW-1185">Reference proteome</keyword>
<protein>
    <submittedName>
        <fullName evidence="1">Uncharacterized protein</fullName>
    </submittedName>
</protein>
<accession>A0A699ZLQ7</accession>
<reference evidence="1 2" key="1">
    <citation type="submission" date="2020-02" db="EMBL/GenBank/DDBJ databases">
        <title>Draft genome sequence of Haematococcus lacustris strain NIES-144.</title>
        <authorList>
            <person name="Morimoto D."/>
            <person name="Nakagawa S."/>
            <person name="Yoshida T."/>
            <person name="Sawayama S."/>
        </authorList>
    </citation>
    <scope>NUCLEOTIDE SEQUENCE [LARGE SCALE GENOMIC DNA]</scope>
    <source>
        <strain evidence="1 2">NIES-144</strain>
    </source>
</reference>
<gene>
    <name evidence="1" type="ORF">HaLaN_19419</name>
</gene>